<proteinExistence type="predicted"/>
<name>A0A563DES4_9FLAO</name>
<keyword evidence="2" id="KW-1185">Reference proteome</keyword>
<protein>
    <recommendedName>
        <fullName evidence="3">Lipoprotein</fullName>
    </recommendedName>
</protein>
<accession>A0A563DES4</accession>
<dbReference type="PROSITE" id="PS51257">
    <property type="entry name" value="PROKAR_LIPOPROTEIN"/>
    <property type="match status" value="1"/>
</dbReference>
<evidence type="ECO:0000313" key="1">
    <source>
        <dbReference type="EMBL" id="TWP28736.1"/>
    </source>
</evidence>
<dbReference type="AlphaFoldDB" id="A0A563DES4"/>
<reference evidence="1 2" key="1">
    <citation type="submission" date="2019-02" db="EMBL/GenBank/DDBJ databases">
        <title>Apibacter muscae sp. nov.: a novel member of the house fly microbiota.</title>
        <authorList>
            <person name="Park R."/>
        </authorList>
    </citation>
    <scope>NUCLEOTIDE SEQUENCE [LARGE SCALE GENOMIC DNA]</scope>
    <source>
        <strain evidence="1 2">AL1</strain>
    </source>
</reference>
<dbReference type="Proteomes" id="UP000319499">
    <property type="component" value="Unassembled WGS sequence"/>
</dbReference>
<dbReference type="OrthoDB" id="583175at2"/>
<evidence type="ECO:0000313" key="2">
    <source>
        <dbReference type="Proteomes" id="UP000319499"/>
    </source>
</evidence>
<dbReference type="EMBL" id="SELH01000017">
    <property type="protein sequence ID" value="TWP28736.1"/>
    <property type="molecule type" value="Genomic_DNA"/>
</dbReference>
<organism evidence="1 2">
    <name type="scientific">Apibacter muscae</name>
    <dbReference type="NCBI Taxonomy" id="2509004"/>
    <lineage>
        <taxon>Bacteria</taxon>
        <taxon>Pseudomonadati</taxon>
        <taxon>Bacteroidota</taxon>
        <taxon>Flavobacteriia</taxon>
        <taxon>Flavobacteriales</taxon>
        <taxon>Weeksellaceae</taxon>
        <taxon>Apibacter</taxon>
    </lineage>
</organism>
<gene>
    <name evidence="1" type="ORF">ETU09_05320</name>
</gene>
<dbReference type="RefSeq" id="WP_146292359.1">
    <property type="nucleotide sequence ID" value="NZ_SELH01000017.1"/>
</dbReference>
<comment type="caution">
    <text evidence="1">The sequence shown here is derived from an EMBL/GenBank/DDBJ whole genome shotgun (WGS) entry which is preliminary data.</text>
</comment>
<evidence type="ECO:0008006" key="3">
    <source>
        <dbReference type="Google" id="ProtNLM"/>
    </source>
</evidence>
<sequence>MQKLITIGLLSLGLILIACKNLKGIEVPSDKTNYIGTWICQDPEIVLSIKKNGSVKYSFKDGSLSKSIEAPIQQFDSNDFVVGALGITTKFKVSKPPYQENGKWKIVVDERTLTKVEKVNEDF</sequence>